<evidence type="ECO:0000313" key="4">
    <source>
        <dbReference type="Proteomes" id="UP000295604"/>
    </source>
</evidence>
<reference evidence="3 4" key="1">
    <citation type="submission" date="2018-11" db="EMBL/GenBank/DDBJ databases">
        <title>Genome sequence and assembly of Colletotrichum sidae.</title>
        <authorList>
            <person name="Gan P."/>
            <person name="Shirasu K."/>
        </authorList>
    </citation>
    <scope>NUCLEOTIDE SEQUENCE [LARGE SCALE GENOMIC DNA]</scope>
    <source>
        <strain evidence="3 4">CBS 518.97</strain>
    </source>
</reference>
<evidence type="ECO:0000313" key="3">
    <source>
        <dbReference type="EMBL" id="TEA14476.1"/>
    </source>
</evidence>
<evidence type="ECO:0000256" key="1">
    <source>
        <dbReference type="SAM" id="MobiDB-lite"/>
    </source>
</evidence>
<comment type="caution">
    <text evidence="3">The sequence shown here is derived from an EMBL/GenBank/DDBJ whole genome shotgun (WGS) entry which is preliminary data.</text>
</comment>
<dbReference type="AlphaFoldDB" id="A0A4R8TAB8"/>
<proteinExistence type="predicted"/>
<feature type="region of interest" description="Disordered" evidence="1">
    <location>
        <begin position="439"/>
        <end position="459"/>
    </location>
</feature>
<dbReference type="PANTHER" id="PTHR16861">
    <property type="entry name" value="GLYCOPROTEIN 38"/>
    <property type="match status" value="1"/>
</dbReference>
<feature type="region of interest" description="Disordered" evidence="1">
    <location>
        <begin position="337"/>
        <end position="386"/>
    </location>
</feature>
<feature type="transmembrane region" description="Helical" evidence="2">
    <location>
        <begin position="307"/>
        <end position="329"/>
    </location>
</feature>
<dbReference type="Proteomes" id="UP000295604">
    <property type="component" value="Unassembled WGS sequence"/>
</dbReference>
<feature type="compositionally biased region" description="Polar residues" evidence="1">
    <location>
        <begin position="1"/>
        <end position="11"/>
    </location>
</feature>
<feature type="region of interest" description="Disordered" evidence="1">
    <location>
        <begin position="1"/>
        <end position="27"/>
    </location>
</feature>
<evidence type="ECO:0000256" key="2">
    <source>
        <dbReference type="SAM" id="Phobius"/>
    </source>
</evidence>
<feature type="compositionally biased region" description="Polar residues" evidence="1">
    <location>
        <begin position="271"/>
        <end position="296"/>
    </location>
</feature>
<accession>A0A4R8TAB8</accession>
<keyword evidence="2" id="KW-1133">Transmembrane helix</keyword>
<keyword evidence="2" id="KW-0812">Transmembrane</keyword>
<feature type="compositionally biased region" description="Polar residues" evidence="1">
    <location>
        <begin position="439"/>
        <end position="456"/>
    </location>
</feature>
<dbReference type="PANTHER" id="PTHR16861:SF4">
    <property type="entry name" value="SH3 DOMAIN PROTEIN (AFU_ORTHOLOGUE AFUA_1G13610)"/>
    <property type="match status" value="1"/>
</dbReference>
<feature type="compositionally biased region" description="Basic and acidic residues" evidence="1">
    <location>
        <begin position="347"/>
        <end position="363"/>
    </location>
</feature>
<gene>
    <name evidence="3" type="ORF">C8034_v003165</name>
</gene>
<feature type="region of interest" description="Disordered" evidence="1">
    <location>
        <begin position="271"/>
        <end position="301"/>
    </location>
</feature>
<organism evidence="3 4">
    <name type="scientific">Colletotrichum sidae</name>
    <dbReference type="NCBI Taxonomy" id="1347389"/>
    <lineage>
        <taxon>Eukaryota</taxon>
        <taxon>Fungi</taxon>
        <taxon>Dikarya</taxon>
        <taxon>Ascomycota</taxon>
        <taxon>Pezizomycotina</taxon>
        <taxon>Sordariomycetes</taxon>
        <taxon>Hypocreomycetidae</taxon>
        <taxon>Glomerellales</taxon>
        <taxon>Glomerellaceae</taxon>
        <taxon>Colletotrichum</taxon>
        <taxon>Colletotrichum orbiculare species complex</taxon>
    </lineage>
</organism>
<dbReference type="EMBL" id="QAPF01000162">
    <property type="protein sequence ID" value="TEA14476.1"/>
    <property type="molecule type" value="Genomic_DNA"/>
</dbReference>
<protein>
    <submittedName>
        <fullName evidence="3">Uncharacterized protein</fullName>
    </submittedName>
</protein>
<keyword evidence="2" id="KW-0472">Membrane</keyword>
<sequence>MRVGRISNNEDSLPIGDLAPETTVGGARGTPAEYMLAEVTTSAASSVPSSTASSGISDTQTIHFASENLGTWGIPPNRVIQYAARYQIIAWWSSPSQNVTVKSASWIARSENGGVSETILSQNVTPPVSQQLEGRASLRSRRHHLSEGFGTISERQAMAPITFPDQSKLQLPVGNFISNETWQRRYAGQYMYVRLYWALHTGESTVEGSTRSGIFTVIDHPPGTEQFKSANDSLSKKIAESPADKNGEDLALGDPGNLPLASATASLFPNGATATGVTPSSSHGLDASTSDPNSRTSGGGGLPPGTIAGIVVGSVAGIALIAFLLWFLFRRRRRSRDSDGVYGSGHGPHEYLADKEPHARVTESPHSPYSDDGQQQPQQQRHLEQHDQQVALPISTSVGTATPAASTASSPTDHPRHFATYEEEEQTPIAARSVDNVNNTHTGPRSSTPNINSNVSHLIEDGMTEDEIRRLEEEERALDAAIEQHGQRRS</sequence>
<keyword evidence="4" id="KW-1185">Reference proteome</keyword>
<name>A0A4R8TAB8_9PEZI</name>